<name>A0A5C6API2_9BACT</name>
<dbReference type="AlphaFoldDB" id="A0A5C6API2"/>
<feature type="region of interest" description="Disordered" evidence="1">
    <location>
        <begin position="94"/>
        <end position="129"/>
    </location>
</feature>
<accession>A0A5C6API2</accession>
<proteinExistence type="predicted"/>
<evidence type="ECO:0008006" key="4">
    <source>
        <dbReference type="Google" id="ProtNLM"/>
    </source>
</evidence>
<protein>
    <recommendedName>
        <fullName evidence="4">Plasmid stabilization system protein</fullName>
    </recommendedName>
</protein>
<dbReference type="Proteomes" id="UP000320176">
    <property type="component" value="Unassembled WGS sequence"/>
</dbReference>
<evidence type="ECO:0000256" key="1">
    <source>
        <dbReference type="SAM" id="MobiDB-lite"/>
    </source>
</evidence>
<comment type="caution">
    <text evidence="2">The sequence shown here is derived from an EMBL/GenBank/DDBJ whole genome shotgun (WGS) entry which is preliminary data.</text>
</comment>
<dbReference type="EMBL" id="SJPN01000005">
    <property type="protein sequence ID" value="TWU01026.1"/>
    <property type="molecule type" value="Genomic_DNA"/>
</dbReference>
<evidence type="ECO:0000313" key="3">
    <source>
        <dbReference type="Proteomes" id="UP000320176"/>
    </source>
</evidence>
<sequence length="129" mass="14386">MATERYHPLFAVDLATACAYYDSIARTLGNRFRANVRSIIQSTIERPESFGRIGGEFRGALVDWFPYVVVFTVDDDLPSIFGLRHAASDRSDWFGRTMPAASGEPAEAPESASRGDSTMEDQPRRPRDP</sequence>
<feature type="compositionally biased region" description="Low complexity" evidence="1">
    <location>
        <begin position="99"/>
        <end position="112"/>
    </location>
</feature>
<evidence type="ECO:0000313" key="2">
    <source>
        <dbReference type="EMBL" id="TWU01026.1"/>
    </source>
</evidence>
<reference evidence="2 3" key="1">
    <citation type="submission" date="2019-02" db="EMBL/GenBank/DDBJ databases">
        <title>Deep-cultivation of Planctomycetes and their phenomic and genomic characterization uncovers novel biology.</title>
        <authorList>
            <person name="Wiegand S."/>
            <person name="Jogler M."/>
            <person name="Boedeker C."/>
            <person name="Pinto D."/>
            <person name="Vollmers J."/>
            <person name="Rivas-Marin E."/>
            <person name="Kohn T."/>
            <person name="Peeters S.H."/>
            <person name="Heuer A."/>
            <person name="Rast P."/>
            <person name="Oberbeckmann S."/>
            <person name="Bunk B."/>
            <person name="Jeske O."/>
            <person name="Meyerdierks A."/>
            <person name="Storesund J.E."/>
            <person name="Kallscheuer N."/>
            <person name="Luecker S."/>
            <person name="Lage O.M."/>
            <person name="Pohl T."/>
            <person name="Merkel B.J."/>
            <person name="Hornburger P."/>
            <person name="Mueller R.-W."/>
            <person name="Bruemmer F."/>
            <person name="Labrenz M."/>
            <person name="Spormann A.M."/>
            <person name="Op Den Camp H."/>
            <person name="Overmann J."/>
            <person name="Amann R."/>
            <person name="Jetten M.S.M."/>
            <person name="Mascher T."/>
            <person name="Medema M.H."/>
            <person name="Devos D.P."/>
            <person name="Kaster A.-K."/>
            <person name="Ovreas L."/>
            <person name="Rohde M."/>
            <person name="Galperin M.Y."/>
            <person name="Jogler C."/>
        </authorList>
    </citation>
    <scope>NUCLEOTIDE SEQUENCE [LARGE SCALE GENOMIC DNA]</scope>
    <source>
        <strain evidence="2 3">Pla52n</strain>
    </source>
</reference>
<organism evidence="2 3">
    <name type="scientific">Stieleria varia</name>
    <dbReference type="NCBI Taxonomy" id="2528005"/>
    <lineage>
        <taxon>Bacteria</taxon>
        <taxon>Pseudomonadati</taxon>
        <taxon>Planctomycetota</taxon>
        <taxon>Planctomycetia</taxon>
        <taxon>Pirellulales</taxon>
        <taxon>Pirellulaceae</taxon>
        <taxon>Stieleria</taxon>
    </lineage>
</organism>
<keyword evidence="3" id="KW-1185">Reference proteome</keyword>
<gene>
    <name evidence="2" type="ORF">Pla52n_43970</name>
</gene>